<evidence type="ECO:0000313" key="15">
    <source>
        <dbReference type="EMBL" id="RDW57626.1"/>
    </source>
</evidence>
<dbReference type="CDD" id="cd23134">
    <property type="entry name" value="RING-HC_ITT1-like"/>
    <property type="match status" value="1"/>
</dbReference>
<evidence type="ECO:0000256" key="4">
    <source>
        <dbReference type="ARBA" id="ARBA00022679"/>
    </source>
</evidence>
<proteinExistence type="inferred from homology"/>
<dbReference type="SUPFAM" id="SSF57850">
    <property type="entry name" value="RING/U-box"/>
    <property type="match status" value="2"/>
</dbReference>
<reference evidence="15 16" key="1">
    <citation type="journal article" date="2018" name="IMA Fungus">
        <title>IMA Genome-F 9: Draft genome sequence of Annulohypoxylon stygium, Aspergillus mulundensis, Berkeleyomyces basicola (syn. Thielaviopsis basicola), Ceratocystis smalleyi, two Cercospora beticola strains, Coleophoma cylindrospora, Fusarium fracticaudum, Phialophora cf. hyalina, and Morchella septimelata.</title>
        <authorList>
            <person name="Wingfield B.D."/>
            <person name="Bills G.F."/>
            <person name="Dong Y."/>
            <person name="Huang W."/>
            <person name="Nel W.J."/>
            <person name="Swalarsk-Parry B.S."/>
            <person name="Vaghefi N."/>
            <person name="Wilken P.M."/>
            <person name="An Z."/>
            <person name="de Beer Z.W."/>
            <person name="De Vos L."/>
            <person name="Chen L."/>
            <person name="Duong T.A."/>
            <person name="Gao Y."/>
            <person name="Hammerbacher A."/>
            <person name="Kikkert J.R."/>
            <person name="Li Y."/>
            <person name="Li H."/>
            <person name="Li K."/>
            <person name="Li Q."/>
            <person name="Liu X."/>
            <person name="Ma X."/>
            <person name="Naidoo K."/>
            <person name="Pethybridge S.J."/>
            <person name="Sun J."/>
            <person name="Steenkamp E.T."/>
            <person name="van der Nest M.A."/>
            <person name="van Wyk S."/>
            <person name="Wingfield M.J."/>
            <person name="Xiong C."/>
            <person name="Yue Q."/>
            <person name="Zhang X."/>
        </authorList>
    </citation>
    <scope>NUCLEOTIDE SEQUENCE [LARGE SCALE GENOMIC DNA]</scope>
    <source>
        <strain evidence="15 16">BP6252</strain>
    </source>
</reference>
<dbReference type="OrthoDB" id="1431934at2759"/>
<dbReference type="Pfam" id="PF05773">
    <property type="entry name" value="RWD"/>
    <property type="match status" value="1"/>
</dbReference>
<dbReference type="PROSITE" id="PS00518">
    <property type="entry name" value="ZF_RING_1"/>
    <property type="match status" value="1"/>
</dbReference>
<dbReference type="InterPro" id="IPR016135">
    <property type="entry name" value="UBQ-conjugating_enzyme/RWD"/>
</dbReference>
<sequence>MPHSLLEPVREDERSAELSIISSIFEELVVDDEEPFSAFINLPVIPATPLAVSFHSVSAHSGADLAVEAIQHLSNLPPLSLHITLPKGYPSKLPPLFKLSATPQWLPTHTLEKLEAVGRQLWENLGHEQVIYAYIDYLQQEIENSFGISDKAVAIKIVEEYKVALLDFDMHAKRAAFEKETFTCSICLDPKKGSACYRMLRCGHVFCKPCLQSFYTTAIMEGDIRSVRCLSPGCAKEQDNTEAGNSKKMADITPDELRQIPLESEMIQRYLTLKRKAELESDKNTVYCPRKWCQGGALPKEHRAPATGDVIAMRQDLMRICEDCSFAFCSRCLRGWHGEYMVCTAETATLEISEDEKASLEYIKLHTKPCPSCDTPAQKSHGCCHMICRTCGTHYCYLCSAWLEPSNPYRHFNIENQGCYQRLWELEGGDGNDGEDVGNIDDVNDMDLMDALDAANEARAY</sequence>
<dbReference type="GO" id="GO:0061630">
    <property type="term" value="F:ubiquitin protein ligase activity"/>
    <property type="evidence" value="ECO:0007669"/>
    <property type="project" value="UniProtKB-EC"/>
</dbReference>
<keyword evidence="4" id="KW-0808">Transferase</keyword>
<accession>A0A3D8Q720</accession>
<feature type="domain" description="RWD" evidence="13">
    <location>
        <begin position="16"/>
        <end position="145"/>
    </location>
</feature>
<evidence type="ECO:0000256" key="5">
    <source>
        <dbReference type="ARBA" id="ARBA00022723"/>
    </source>
</evidence>
<gene>
    <name evidence="15" type="ORF">BP6252_13708</name>
</gene>
<dbReference type="PROSITE" id="PS51873">
    <property type="entry name" value="TRIAD"/>
    <property type="match status" value="1"/>
</dbReference>
<keyword evidence="8" id="KW-0833">Ubl conjugation pathway</keyword>
<dbReference type="SMART" id="SM00647">
    <property type="entry name" value="IBR"/>
    <property type="match status" value="2"/>
</dbReference>
<evidence type="ECO:0000259" key="13">
    <source>
        <dbReference type="PROSITE" id="PS50908"/>
    </source>
</evidence>
<comment type="caution">
    <text evidence="15">The sequence shown here is derived from an EMBL/GenBank/DDBJ whole genome shotgun (WGS) entry which is preliminary data.</text>
</comment>
<evidence type="ECO:0000259" key="12">
    <source>
        <dbReference type="PROSITE" id="PS50089"/>
    </source>
</evidence>
<dbReference type="GO" id="GO:0008270">
    <property type="term" value="F:zinc ion binding"/>
    <property type="evidence" value="ECO:0007669"/>
    <property type="project" value="UniProtKB-KW"/>
</dbReference>
<dbReference type="CDD" id="cd20354">
    <property type="entry name" value="Rcat_RBR_RNF14"/>
    <property type="match status" value="1"/>
</dbReference>
<dbReference type="SMART" id="SM00591">
    <property type="entry name" value="RWD"/>
    <property type="match status" value="1"/>
</dbReference>
<keyword evidence="9" id="KW-0862">Zinc</keyword>
<evidence type="ECO:0000256" key="3">
    <source>
        <dbReference type="ARBA" id="ARBA00012251"/>
    </source>
</evidence>
<protein>
    <recommendedName>
        <fullName evidence="3">RBR-type E3 ubiquitin transferase</fullName>
        <ecNumber evidence="3">2.3.2.31</ecNumber>
    </recommendedName>
</protein>
<dbReference type="PROSITE" id="PS50089">
    <property type="entry name" value="ZF_RING_2"/>
    <property type="match status" value="1"/>
</dbReference>
<comment type="similarity">
    <text evidence="10">Belongs to the RBR family. RNF14 subfamily.</text>
</comment>
<dbReference type="EC" id="2.3.2.31" evidence="3"/>
<dbReference type="Gene3D" id="3.10.110.10">
    <property type="entry name" value="Ubiquitin Conjugating Enzyme"/>
    <property type="match status" value="1"/>
</dbReference>
<dbReference type="FunFam" id="3.30.40.10:FF:000416">
    <property type="entry name" value="RBR-type E3 ubiquitin transferase"/>
    <property type="match status" value="1"/>
</dbReference>
<dbReference type="InterPro" id="IPR001841">
    <property type="entry name" value="Znf_RING"/>
</dbReference>
<dbReference type="InterPro" id="IPR047548">
    <property type="entry name" value="Rcat_RBR_RNF14"/>
</dbReference>
<evidence type="ECO:0000256" key="10">
    <source>
        <dbReference type="ARBA" id="ARBA00044508"/>
    </source>
</evidence>
<feature type="domain" description="RING-type" evidence="12">
    <location>
        <begin position="184"/>
        <end position="229"/>
    </location>
</feature>
<evidence type="ECO:0000256" key="7">
    <source>
        <dbReference type="ARBA" id="ARBA00022771"/>
    </source>
</evidence>
<keyword evidence="6" id="KW-0677">Repeat</keyword>
<organism evidence="15 16">
    <name type="scientific">Coleophoma cylindrospora</name>
    <dbReference type="NCBI Taxonomy" id="1849047"/>
    <lineage>
        <taxon>Eukaryota</taxon>
        <taxon>Fungi</taxon>
        <taxon>Dikarya</taxon>
        <taxon>Ascomycota</taxon>
        <taxon>Pezizomycotina</taxon>
        <taxon>Leotiomycetes</taxon>
        <taxon>Helotiales</taxon>
        <taxon>Dermateaceae</taxon>
        <taxon>Coleophoma</taxon>
    </lineage>
</organism>
<dbReference type="InterPro" id="IPR002867">
    <property type="entry name" value="IBR_dom"/>
</dbReference>
<dbReference type="GO" id="GO:0016567">
    <property type="term" value="P:protein ubiquitination"/>
    <property type="evidence" value="ECO:0007669"/>
    <property type="project" value="InterPro"/>
</dbReference>
<dbReference type="Gene3D" id="3.30.40.10">
    <property type="entry name" value="Zinc/RING finger domain, C3HC4 (zinc finger)"/>
    <property type="match status" value="1"/>
</dbReference>
<evidence type="ECO:0000256" key="8">
    <source>
        <dbReference type="ARBA" id="ARBA00022786"/>
    </source>
</evidence>
<dbReference type="SMART" id="SM00184">
    <property type="entry name" value="RING"/>
    <property type="match status" value="2"/>
</dbReference>
<dbReference type="AlphaFoldDB" id="A0A3D8Q720"/>
<dbReference type="EMBL" id="PDLM01000019">
    <property type="protein sequence ID" value="RDW57626.1"/>
    <property type="molecule type" value="Genomic_DNA"/>
</dbReference>
<comment type="pathway">
    <text evidence="2">Protein modification; protein ubiquitination.</text>
</comment>
<dbReference type="InterPro" id="IPR054694">
    <property type="entry name" value="Parkin-like_IBR"/>
</dbReference>
<dbReference type="Proteomes" id="UP000256645">
    <property type="component" value="Unassembled WGS sequence"/>
</dbReference>
<evidence type="ECO:0000259" key="14">
    <source>
        <dbReference type="PROSITE" id="PS51873"/>
    </source>
</evidence>
<keyword evidence="5" id="KW-0479">Metal-binding</keyword>
<keyword evidence="7 11" id="KW-0863">Zinc-finger</keyword>
<feature type="domain" description="RING-type" evidence="14">
    <location>
        <begin position="180"/>
        <end position="423"/>
    </location>
</feature>
<dbReference type="InterPro" id="IPR013083">
    <property type="entry name" value="Znf_RING/FYVE/PHD"/>
</dbReference>
<dbReference type="InterPro" id="IPR031127">
    <property type="entry name" value="E3_UB_ligase_RBR"/>
</dbReference>
<dbReference type="PROSITE" id="PS50908">
    <property type="entry name" value="RWD"/>
    <property type="match status" value="1"/>
</dbReference>
<evidence type="ECO:0000256" key="11">
    <source>
        <dbReference type="PROSITE-ProRule" id="PRU00175"/>
    </source>
</evidence>
<dbReference type="Pfam" id="PF01485">
    <property type="entry name" value="IBR"/>
    <property type="match status" value="1"/>
</dbReference>
<keyword evidence="16" id="KW-1185">Reference proteome</keyword>
<dbReference type="PANTHER" id="PTHR11685">
    <property type="entry name" value="RBR FAMILY RING FINGER AND IBR DOMAIN-CONTAINING"/>
    <property type="match status" value="1"/>
</dbReference>
<dbReference type="InterPro" id="IPR006575">
    <property type="entry name" value="RWD_dom"/>
</dbReference>
<evidence type="ECO:0000256" key="2">
    <source>
        <dbReference type="ARBA" id="ARBA00004906"/>
    </source>
</evidence>
<dbReference type="STRING" id="1849047.A0A3D8Q720"/>
<dbReference type="InterPro" id="IPR044066">
    <property type="entry name" value="TRIAD_supradom"/>
</dbReference>
<dbReference type="InterPro" id="IPR017907">
    <property type="entry name" value="Znf_RING_CS"/>
</dbReference>
<dbReference type="Gene3D" id="1.20.120.1750">
    <property type="match status" value="1"/>
</dbReference>
<dbReference type="SUPFAM" id="SSF54495">
    <property type="entry name" value="UBC-like"/>
    <property type="match status" value="1"/>
</dbReference>
<evidence type="ECO:0000256" key="1">
    <source>
        <dbReference type="ARBA" id="ARBA00001798"/>
    </source>
</evidence>
<evidence type="ECO:0000313" key="16">
    <source>
        <dbReference type="Proteomes" id="UP000256645"/>
    </source>
</evidence>
<name>A0A3D8Q720_9HELO</name>
<comment type="catalytic activity">
    <reaction evidence="1">
        <text>[E2 ubiquitin-conjugating enzyme]-S-ubiquitinyl-L-cysteine + [acceptor protein]-L-lysine = [E2 ubiquitin-conjugating enzyme]-L-cysteine + [acceptor protein]-N(6)-ubiquitinyl-L-lysine.</text>
        <dbReference type="EC" id="2.3.2.31"/>
    </reaction>
</comment>
<evidence type="ECO:0000256" key="6">
    <source>
        <dbReference type="ARBA" id="ARBA00022737"/>
    </source>
</evidence>
<evidence type="ECO:0000256" key="9">
    <source>
        <dbReference type="ARBA" id="ARBA00022833"/>
    </source>
</evidence>
<dbReference type="Pfam" id="PF22605">
    <property type="entry name" value="IBR_2"/>
    <property type="match status" value="1"/>
</dbReference>
<dbReference type="CDD" id="cd23820">
    <property type="entry name" value="RWD_RNF14"/>
    <property type="match status" value="1"/>
</dbReference>
<dbReference type="InterPro" id="IPR018957">
    <property type="entry name" value="Znf_C3HC4_RING-type"/>
</dbReference>
<dbReference type="Pfam" id="PF00097">
    <property type="entry name" value="zf-C3HC4"/>
    <property type="match status" value="1"/>
</dbReference>